<comment type="caution">
    <text evidence="3">The sequence shown here is derived from an EMBL/GenBank/DDBJ whole genome shotgun (WGS) entry which is preliminary data.</text>
</comment>
<dbReference type="CDD" id="cd00093">
    <property type="entry name" value="HTH_XRE"/>
    <property type="match status" value="1"/>
</dbReference>
<gene>
    <name evidence="3" type="ORF">KDAU_54380</name>
</gene>
<evidence type="ECO:0000256" key="1">
    <source>
        <dbReference type="PROSITE-ProRule" id="PRU00339"/>
    </source>
</evidence>
<dbReference type="Gene3D" id="1.10.260.40">
    <property type="entry name" value="lambda repressor-like DNA-binding domains"/>
    <property type="match status" value="1"/>
</dbReference>
<reference evidence="4" key="1">
    <citation type="submission" date="2018-12" db="EMBL/GenBank/DDBJ databases">
        <title>Tengunoibacter tsumagoiensis gen. nov., sp. nov., Dictyobacter kobayashii sp. nov., D. alpinus sp. nov., and D. joshuensis sp. nov. and description of Dictyobacteraceae fam. nov. within the order Ktedonobacterales isolated from Tengu-no-mugimeshi.</title>
        <authorList>
            <person name="Wang C.M."/>
            <person name="Zheng Y."/>
            <person name="Sakai Y."/>
            <person name="Toyoda A."/>
            <person name="Minakuchi Y."/>
            <person name="Abe K."/>
            <person name="Yokota A."/>
            <person name="Yabe S."/>
        </authorList>
    </citation>
    <scope>NUCLEOTIDE SEQUENCE [LARGE SCALE GENOMIC DNA]</scope>
    <source>
        <strain evidence="4">S-27</strain>
    </source>
</reference>
<dbReference type="GO" id="GO:0043531">
    <property type="term" value="F:ADP binding"/>
    <property type="evidence" value="ECO:0007669"/>
    <property type="project" value="InterPro"/>
</dbReference>
<dbReference type="OrthoDB" id="143373at2"/>
<dbReference type="SUPFAM" id="SSF48452">
    <property type="entry name" value="TPR-like"/>
    <property type="match status" value="3"/>
</dbReference>
<evidence type="ECO:0000313" key="3">
    <source>
        <dbReference type="EMBL" id="GCE08109.1"/>
    </source>
</evidence>
<dbReference type="Pfam" id="PF13424">
    <property type="entry name" value="TPR_12"/>
    <property type="match status" value="3"/>
</dbReference>
<accession>A0A401ZML9</accession>
<keyword evidence="4" id="KW-1185">Reference proteome</keyword>
<dbReference type="EMBL" id="BIFQ01000002">
    <property type="protein sequence ID" value="GCE08109.1"/>
    <property type="molecule type" value="Genomic_DNA"/>
</dbReference>
<dbReference type="PROSITE" id="PS50943">
    <property type="entry name" value="HTH_CROC1"/>
    <property type="match status" value="1"/>
</dbReference>
<dbReference type="SMART" id="SM00028">
    <property type="entry name" value="TPR"/>
    <property type="match status" value="8"/>
</dbReference>
<dbReference type="GO" id="GO:0003677">
    <property type="term" value="F:DNA binding"/>
    <property type="evidence" value="ECO:0007669"/>
    <property type="project" value="InterPro"/>
</dbReference>
<dbReference type="AlphaFoldDB" id="A0A401ZML9"/>
<dbReference type="SUPFAM" id="SSF52540">
    <property type="entry name" value="P-loop containing nucleoside triphosphate hydrolases"/>
    <property type="match status" value="1"/>
</dbReference>
<dbReference type="RefSeq" id="WP_160146149.1">
    <property type="nucleotide sequence ID" value="NZ_BIFQ01000002.1"/>
</dbReference>
<dbReference type="Gene3D" id="3.40.50.300">
    <property type="entry name" value="P-loop containing nucleotide triphosphate hydrolases"/>
    <property type="match status" value="1"/>
</dbReference>
<dbReference type="Pfam" id="PF00931">
    <property type="entry name" value="NB-ARC"/>
    <property type="match status" value="1"/>
</dbReference>
<evidence type="ECO:0000259" key="2">
    <source>
        <dbReference type="PROSITE" id="PS50943"/>
    </source>
</evidence>
<name>A0A401ZML9_9CHLR</name>
<dbReference type="Pfam" id="PF01381">
    <property type="entry name" value="HTH_3"/>
    <property type="match status" value="1"/>
</dbReference>
<sequence length="986" mass="108552">MKKPARNVPNQHLKQARVRQGWSQEYVAREVGTDAFTVSRWERGVTMPGPHFRLQLCTLFKMSVLELGLVPEELEERTEPDPSPPPSDLPQLVQTPIWDPAIPPAPAGGSGLIGRDGLLGQIKQQLMSERRVKLSALHGLPGVGKTALAIALAHDAEIQAHFSDGILWVGLGRQPDVLGLLSRWGAILGCAPADMAQRSKPEAWAASIHAAIGQRQILLVLDDAWKITDALALQVGGPHCAHLVTTRFPEIARRFAVDGTTIVRELEDTDGRLLLMRLAPDSVQAEPQEAQALVNMVGGLPLALTLLGNFLRAQSHSGQPRRIRAALERLRSADERLRLAEPQALIGAHPSLEIGAPLSLQTVIGISVQQISDDARTTLGALAVFPPKPNTFSEEAAVEISALPVETLDELSDAGLLESSGPERYTLHQTIADYASSHLSESTVYQRLVTYFVAYADQHARDYVKLDLESNNILLALELAHTHSMQSALIQGTHAFAPFLITRGLYTLAVTLLQRSLSAAQALEDYPAQVSALLSLGKIDDQRSNYSNARTMWQNALSLARQHADVRSSAQVLRELGNLAHRQGQPELARQFLSEALEAQIQLGDESGSAETQGTLADVIAAQGEPELARKLYTEALATLRRLGDQRGAALILGRLGVLAREQSQPEQARLFYDEALAIFRKVGDQHNISVVLINLGNLTRQQGQPEQARLFYEEALEITQRIENRRTFAFTILNLGSMASDQGHFEQARQLFNQAIPIFRELQDQRSLAITLQSLGSQEVAEGLLELARSHLDEARTLFSKIADKRQTALITRDLGALARCEGHLDEAHALLDEALPILEQLGDQREAAVVRQEMGTLALQKGQLEQARALFVQALDVMRQMEDRRNIAHTLLELGRLAWQEQRAEEALRYLLGAGVGMKLMHWFEISDVERLLALVRAQLGDPAFRLIARQVAHTEPEPAYGLKQAAWIDMIQQVLANSQEAHL</sequence>
<dbReference type="InterPro" id="IPR001387">
    <property type="entry name" value="Cro/C1-type_HTH"/>
</dbReference>
<dbReference type="PRINTS" id="PR00364">
    <property type="entry name" value="DISEASERSIST"/>
</dbReference>
<feature type="domain" description="HTH cro/C1-type" evidence="2">
    <location>
        <begin position="13"/>
        <end position="67"/>
    </location>
</feature>
<dbReference type="Proteomes" id="UP000287224">
    <property type="component" value="Unassembled WGS sequence"/>
</dbReference>
<proteinExistence type="predicted"/>
<dbReference type="PANTHER" id="PTHR47691">
    <property type="entry name" value="REGULATOR-RELATED"/>
    <property type="match status" value="1"/>
</dbReference>
<evidence type="ECO:0000313" key="4">
    <source>
        <dbReference type="Proteomes" id="UP000287224"/>
    </source>
</evidence>
<dbReference type="SMART" id="SM00530">
    <property type="entry name" value="HTH_XRE"/>
    <property type="match status" value="1"/>
</dbReference>
<dbReference type="PANTHER" id="PTHR47691:SF3">
    <property type="entry name" value="HTH-TYPE TRANSCRIPTIONAL REGULATOR RV0890C-RELATED"/>
    <property type="match status" value="1"/>
</dbReference>
<dbReference type="InterPro" id="IPR027417">
    <property type="entry name" value="P-loop_NTPase"/>
</dbReference>
<keyword evidence="1" id="KW-0802">TPR repeat</keyword>
<dbReference type="Gene3D" id="1.25.40.10">
    <property type="entry name" value="Tetratricopeptide repeat domain"/>
    <property type="match status" value="3"/>
</dbReference>
<dbReference type="InterPro" id="IPR010982">
    <property type="entry name" value="Lambda_DNA-bd_dom_sf"/>
</dbReference>
<feature type="repeat" description="TPR" evidence="1">
    <location>
        <begin position="690"/>
        <end position="723"/>
    </location>
</feature>
<dbReference type="InterPro" id="IPR002182">
    <property type="entry name" value="NB-ARC"/>
</dbReference>
<protein>
    <recommendedName>
        <fullName evidence="2">HTH cro/C1-type domain-containing protein</fullName>
    </recommendedName>
</protein>
<organism evidence="3 4">
    <name type="scientific">Dictyobacter aurantiacus</name>
    <dbReference type="NCBI Taxonomy" id="1936993"/>
    <lineage>
        <taxon>Bacteria</taxon>
        <taxon>Bacillati</taxon>
        <taxon>Chloroflexota</taxon>
        <taxon>Ktedonobacteria</taxon>
        <taxon>Ktedonobacterales</taxon>
        <taxon>Dictyobacteraceae</taxon>
        <taxon>Dictyobacter</taxon>
    </lineage>
</organism>
<dbReference type="SUPFAM" id="SSF47413">
    <property type="entry name" value="lambda repressor-like DNA-binding domains"/>
    <property type="match status" value="1"/>
</dbReference>
<dbReference type="InterPro" id="IPR011990">
    <property type="entry name" value="TPR-like_helical_dom_sf"/>
</dbReference>
<dbReference type="PROSITE" id="PS50005">
    <property type="entry name" value="TPR"/>
    <property type="match status" value="1"/>
</dbReference>
<dbReference type="InterPro" id="IPR019734">
    <property type="entry name" value="TPR_rpt"/>
</dbReference>